<evidence type="ECO:0000256" key="3">
    <source>
        <dbReference type="ARBA" id="ARBA00022829"/>
    </source>
</evidence>
<dbReference type="InterPro" id="IPR036388">
    <property type="entry name" value="WH-like_DNA-bd_sf"/>
</dbReference>
<dbReference type="SUPFAM" id="SSF46785">
    <property type="entry name" value="Winged helix' DNA-binding domain"/>
    <property type="match status" value="2"/>
</dbReference>
<keyword evidence="6" id="KW-1185">Reference proteome</keyword>
<name>A0ABV1RMT2_9ALTE</name>
<evidence type="ECO:0000313" key="6">
    <source>
        <dbReference type="Proteomes" id="UP001467690"/>
    </source>
</evidence>
<evidence type="ECO:0000313" key="5">
    <source>
        <dbReference type="EMBL" id="MER2494015.1"/>
    </source>
</evidence>
<dbReference type="PIRSF" id="PIRSF019345">
    <property type="entry name" value="ScpB"/>
    <property type="match status" value="1"/>
</dbReference>
<comment type="caution">
    <text evidence="5">The sequence shown here is derived from an EMBL/GenBank/DDBJ whole genome shotgun (WGS) entry which is preliminary data.</text>
</comment>
<protein>
    <submittedName>
        <fullName evidence="5">SMC-Scp complex subunit ScpB</fullName>
    </submittedName>
</protein>
<proteinExistence type="predicted"/>
<dbReference type="PANTHER" id="PTHR34298:SF2">
    <property type="entry name" value="SEGREGATION AND CONDENSATION PROTEIN B"/>
    <property type="match status" value="1"/>
</dbReference>
<dbReference type="NCBIfam" id="TIGR00281">
    <property type="entry name" value="SMC-Scp complex subunit ScpB"/>
    <property type="match status" value="1"/>
</dbReference>
<evidence type="ECO:0000256" key="2">
    <source>
        <dbReference type="ARBA" id="ARBA00022618"/>
    </source>
</evidence>
<evidence type="ECO:0000256" key="1">
    <source>
        <dbReference type="ARBA" id="ARBA00022490"/>
    </source>
</evidence>
<dbReference type="Gene3D" id="1.10.10.10">
    <property type="entry name" value="Winged helix-like DNA-binding domain superfamily/Winged helix DNA-binding domain"/>
    <property type="match status" value="2"/>
</dbReference>
<keyword evidence="1" id="KW-0963">Cytoplasm</keyword>
<dbReference type="EMBL" id="JBELOE010000280">
    <property type="protein sequence ID" value="MER2494015.1"/>
    <property type="molecule type" value="Genomic_DNA"/>
</dbReference>
<reference evidence="5 6" key="1">
    <citation type="submission" date="2024-06" db="EMBL/GenBank/DDBJ databases">
        <authorList>
            <person name="Chen R.Y."/>
        </authorList>
    </citation>
    <scope>NUCLEOTIDE SEQUENCE [LARGE SCALE GENOMIC DNA]</scope>
    <source>
        <strain evidence="5 6">D2</strain>
    </source>
</reference>
<evidence type="ECO:0000256" key="4">
    <source>
        <dbReference type="ARBA" id="ARBA00023306"/>
    </source>
</evidence>
<dbReference type="InterPro" id="IPR005234">
    <property type="entry name" value="ScpB_csome_segregation"/>
</dbReference>
<keyword evidence="4" id="KW-0131">Cell cycle</keyword>
<dbReference type="Proteomes" id="UP001467690">
    <property type="component" value="Unassembled WGS sequence"/>
</dbReference>
<keyword evidence="2" id="KW-0132">Cell division</keyword>
<dbReference type="PANTHER" id="PTHR34298">
    <property type="entry name" value="SEGREGATION AND CONDENSATION PROTEIN B"/>
    <property type="match status" value="1"/>
</dbReference>
<dbReference type="InterPro" id="IPR036390">
    <property type="entry name" value="WH_DNA-bd_sf"/>
</dbReference>
<keyword evidence="3" id="KW-0159">Chromosome partition</keyword>
<accession>A0ABV1RMT2</accession>
<sequence>MARKNNDQQYMQIIEAAIFAFGQPMTVKQLSETVLAEFKISQRKITSLVKELQLKYEGHGIELVQVAGGYRFQTRSMFSPWVSLLWQEKAPRYSRAMLETLALIAYRQPITRGEIEQVRGVAVSSNIIRSLQERGWVKVVGHKEVAGRPALFATTASFLDYFGLQCLEDLPQVTEQLAAQAEKSTLN</sequence>
<gene>
    <name evidence="5" type="primary">scpB</name>
    <name evidence="5" type="ORF">ABS311_19240</name>
</gene>
<dbReference type="Pfam" id="PF04079">
    <property type="entry name" value="SMC_ScpB"/>
    <property type="match status" value="1"/>
</dbReference>
<dbReference type="RefSeq" id="WP_350403035.1">
    <property type="nucleotide sequence ID" value="NZ_JBELOE010000280.1"/>
</dbReference>
<organism evidence="5 6">
    <name type="scientific">Catenovulum sediminis</name>
    <dbReference type="NCBI Taxonomy" id="1740262"/>
    <lineage>
        <taxon>Bacteria</taxon>
        <taxon>Pseudomonadati</taxon>
        <taxon>Pseudomonadota</taxon>
        <taxon>Gammaproteobacteria</taxon>
        <taxon>Alteromonadales</taxon>
        <taxon>Alteromonadaceae</taxon>
        <taxon>Catenovulum</taxon>
    </lineage>
</organism>